<accession>A0ABW2TFA4</accession>
<name>A0ABW2TFA4_9PSEU</name>
<reference evidence="1" key="1">
    <citation type="journal article" date="2014" name="Int. J. Syst. Evol. Microbiol.">
        <title>Complete genome of a new Firmicutes species belonging to the dominant human colonic microbiota ('Ruminococcus bicirculans') reveals two chromosomes and a selective capacity to utilize plant glucans.</title>
        <authorList>
            <consortium name="NISC Comparative Sequencing Program"/>
            <person name="Wegmann U."/>
            <person name="Louis P."/>
            <person name="Goesmann A."/>
            <person name="Henrissat B."/>
            <person name="Duncan S.H."/>
            <person name="Flint H.J."/>
        </authorList>
    </citation>
    <scope>NUCLEOTIDE SEQUENCE</scope>
    <source>
        <strain evidence="1">JCM 17695</strain>
    </source>
</reference>
<dbReference type="EMBL" id="JBHTEY010000001">
    <property type="protein sequence ID" value="MFC7612309.1"/>
    <property type="molecule type" value="Genomic_DNA"/>
</dbReference>
<comment type="caution">
    <text evidence="1">The sequence shown here is derived from an EMBL/GenBank/DDBJ whole genome shotgun (WGS) entry which is preliminary data.</text>
</comment>
<proteinExistence type="predicted"/>
<keyword evidence="3" id="KW-1185">Reference proteome</keyword>
<protein>
    <submittedName>
        <fullName evidence="1">Uncharacterized protein</fullName>
    </submittedName>
</protein>
<reference evidence="1" key="3">
    <citation type="submission" date="2024-09" db="EMBL/GenBank/DDBJ databases">
        <authorList>
            <person name="Sun Q."/>
            <person name="Mori K."/>
        </authorList>
    </citation>
    <scope>NUCLEOTIDE SEQUENCE</scope>
    <source>
        <strain evidence="1">JCM 17695</strain>
    </source>
</reference>
<evidence type="ECO:0000313" key="2">
    <source>
        <dbReference type="EMBL" id="MFC7612655.1"/>
    </source>
</evidence>
<reference evidence="3" key="2">
    <citation type="journal article" date="2019" name="Int. J. Syst. Evol. Microbiol.">
        <title>The Global Catalogue of Microorganisms (GCM) 10K type strain sequencing project: providing services to taxonomists for standard genome sequencing and annotation.</title>
        <authorList>
            <consortium name="The Broad Institute Genomics Platform"/>
            <consortium name="The Broad Institute Genome Sequencing Center for Infectious Disease"/>
            <person name="Wu L."/>
            <person name="Ma J."/>
        </authorList>
    </citation>
    <scope>NUCLEOTIDE SEQUENCE [LARGE SCALE GENOMIC DNA]</scope>
    <source>
        <strain evidence="3">JCM 17695</strain>
    </source>
</reference>
<evidence type="ECO:0000313" key="1">
    <source>
        <dbReference type="EMBL" id="MFC7612309.1"/>
    </source>
</evidence>
<dbReference type="Proteomes" id="UP001596512">
    <property type="component" value="Unassembled WGS sequence"/>
</dbReference>
<dbReference type="EMBL" id="JBHTEY010000004">
    <property type="protein sequence ID" value="MFC7612655.1"/>
    <property type="molecule type" value="Genomic_DNA"/>
</dbReference>
<gene>
    <name evidence="1" type="ORF">ACFQV2_00110</name>
    <name evidence="2" type="ORF">ACFQV2_02300</name>
</gene>
<evidence type="ECO:0000313" key="3">
    <source>
        <dbReference type="Proteomes" id="UP001596512"/>
    </source>
</evidence>
<sequence>MNLCTEPQPVARETTTDPKDVHLYCPWCYPSPQLGDTVTALCGAQRHFLGQVHSTGHECRACLALEQQVLAFRGCPNCPD</sequence>
<organism evidence="1 3">
    <name type="scientific">Actinokineospora soli</name>
    <dbReference type="NCBI Taxonomy" id="1048753"/>
    <lineage>
        <taxon>Bacteria</taxon>
        <taxon>Bacillati</taxon>
        <taxon>Actinomycetota</taxon>
        <taxon>Actinomycetes</taxon>
        <taxon>Pseudonocardiales</taxon>
        <taxon>Pseudonocardiaceae</taxon>
        <taxon>Actinokineospora</taxon>
    </lineage>
</organism>